<dbReference type="RefSeq" id="XP_029219776.1">
    <property type="nucleotide sequence ID" value="XM_029363853.1"/>
</dbReference>
<reference evidence="2 3" key="1">
    <citation type="submission" date="2017-09" db="EMBL/GenBank/DDBJ databases">
        <title>Genome sequencing of Besnoitia besnoiti strain Bb-Ger1.</title>
        <authorList>
            <person name="Schares G."/>
            <person name="Venepally P."/>
            <person name="Lorenzi H.A."/>
        </authorList>
    </citation>
    <scope>NUCLEOTIDE SEQUENCE [LARGE SCALE GENOMIC DNA]</scope>
    <source>
        <strain evidence="2 3">Bb-Ger1</strain>
    </source>
</reference>
<dbReference type="EMBL" id="NWUJ01000004">
    <property type="protein sequence ID" value="PFH35767.1"/>
    <property type="molecule type" value="Genomic_DNA"/>
</dbReference>
<evidence type="ECO:0000313" key="3">
    <source>
        <dbReference type="Proteomes" id="UP000224006"/>
    </source>
</evidence>
<dbReference type="KEGG" id="bbes:BESB_054180"/>
<evidence type="ECO:0000313" key="2">
    <source>
        <dbReference type="EMBL" id="PFH35767.1"/>
    </source>
</evidence>
<feature type="region of interest" description="Disordered" evidence="1">
    <location>
        <begin position="78"/>
        <end position="105"/>
    </location>
</feature>
<evidence type="ECO:0000256" key="1">
    <source>
        <dbReference type="SAM" id="MobiDB-lite"/>
    </source>
</evidence>
<organism evidence="2 3">
    <name type="scientific">Besnoitia besnoiti</name>
    <name type="common">Apicomplexan protozoan</name>
    <dbReference type="NCBI Taxonomy" id="94643"/>
    <lineage>
        <taxon>Eukaryota</taxon>
        <taxon>Sar</taxon>
        <taxon>Alveolata</taxon>
        <taxon>Apicomplexa</taxon>
        <taxon>Conoidasida</taxon>
        <taxon>Coccidia</taxon>
        <taxon>Eucoccidiorida</taxon>
        <taxon>Eimeriorina</taxon>
        <taxon>Sarcocystidae</taxon>
        <taxon>Besnoitia</taxon>
    </lineage>
</organism>
<comment type="caution">
    <text evidence="2">The sequence shown here is derived from an EMBL/GenBank/DDBJ whole genome shotgun (WGS) entry which is preliminary data.</text>
</comment>
<protein>
    <submittedName>
        <fullName evidence="2">Uncharacterized protein</fullName>
    </submittedName>
</protein>
<sequence length="186" mass="20184">MAMRPREDQEAGGLFSGIFDRGGYVTRLKELNAAAERIFMYNKLLLIVDEQLNGVRLALGAYRRGEVESARRLAAGASSSGSKLAKERPRSDAGLPGSGVEDSSRHSDCALVGTTFLYCSPTVLPTFLTQFAAKLEARRATYRSQRKAAVRALLAMNPSATELSERECRLLLAESGLPEDSLKGVD</sequence>
<accession>A0A2A9MJJ5</accession>
<dbReference type="OrthoDB" id="332269at2759"/>
<dbReference type="VEuPathDB" id="ToxoDB:BESB_054180"/>
<gene>
    <name evidence="2" type="ORF">BESB_054180</name>
</gene>
<proteinExistence type="predicted"/>
<dbReference type="GeneID" id="40310347"/>
<dbReference type="Proteomes" id="UP000224006">
    <property type="component" value="Chromosome IV"/>
</dbReference>
<dbReference type="AlphaFoldDB" id="A0A2A9MJJ5"/>
<keyword evidence="3" id="KW-1185">Reference proteome</keyword>
<name>A0A2A9MJJ5_BESBE</name>